<evidence type="ECO:0000313" key="8">
    <source>
        <dbReference type="EMBL" id="NXJ70525.1"/>
    </source>
</evidence>
<protein>
    <submittedName>
        <fullName evidence="8">IPIL1 protein</fullName>
    </submittedName>
</protein>
<dbReference type="InterPro" id="IPR046906">
    <property type="entry name" value="Mab-21_HhH/H2TH-like"/>
</dbReference>
<keyword evidence="3" id="KW-0812">Transmembrane</keyword>
<sequence>RVVLECTCLKGQRGENRLCFVHQPKEAPKRNQDSGLLSTLCTDFYLDVQKIAAWFQNLVISAWGEMPQSRDYSMKVLPSHRSCQLQLTNASGRSFLVEMMFGVQQGDSDIFLSSQTTEASLTPSTMWAESYAVAEAKFFRRMAKQAPRDTSHLQCLQLCAGILAGTGFSTYTLKTVAMHLLNNIPLARWRRREFLLQLQDIMGYLRSCLEEKRLNHFFFGNENMPEDIVLPPAFQSAEPLNLFQCLVQDPAAHAKALREFEEL</sequence>
<feature type="domain" description="Mab-21-like HhH/H2TH-like" evidence="7">
    <location>
        <begin position="168"/>
        <end position="224"/>
    </location>
</feature>
<comment type="caution">
    <text evidence="8">The sequence shown here is derived from an EMBL/GenBank/DDBJ whole genome shotgun (WGS) entry which is preliminary data.</text>
</comment>
<comment type="subcellular location">
    <subcellularLocation>
        <location evidence="1">Membrane</location>
        <topology evidence="1">Single-pass type I membrane protein</topology>
    </subcellularLocation>
</comment>
<evidence type="ECO:0000256" key="1">
    <source>
        <dbReference type="ARBA" id="ARBA00004479"/>
    </source>
</evidence>
<keyword evidence="6" id="KW-0472">Membrane</keyword>
<dbReference type="Proteomes" id="UP000545435">
    <property type="component" value="Unassembled WGS sequence"/>
</dbReference>
<dbReference type="PANTHER" id="PTHR10656:SF40">
    <property type="entry name" value="INOSITOL 1,4,5-TRISPHOSPHATE RECEPTOR-INTERACTING PROTEIN-LIKE 1"/>
    <property type="match status" value="1"/>
</dbReference>
<gene>
    <name evidence="8" type="primary">Itpripl1_2</name>
    <name evidence="8" type="ORF">ROSBEN_R05951</name>
</gene>
<reference evidence="8 9" key="1">
    <citation type="submission" date="2019-09" db="EMBL/GenBank/DDBJ databases">
        <title>Bird 10,000 Genomes (B10K) Project - Family phase.</title>
        <authorList>
            <person name="Zhang G."/>
        </authorList>
    </citation>
    <scope>NUCLEOTIDE SEQUENCE [LARGE SCALE GENOMIC DNA]</scope>
    <source>
        <strain evidence="8">B10K-DU-006-20</strain>
        <tissue evidence="8">Mixed tissue sample</tissue>
    </source>
</reference>
<keyword evidence="4" id="KW-0732">Signal</keyword>
<accession>A0A7L0DEH6</accession>
<evidence type="ECO:0000256" key="5">
    <source>
        <dbReference type="ARBA" id="ARBA00022989"/>
    </source>
</evidence>
<name>A0A7L0DEH6_9CHAR</name>
<evidence type="ECO:0000256" key="2">
    <source>
        <dbReference type="ARBA" id="ARBA00005554"/>
    </source>
</evidence>
<dbReference type="SMART" id="SM01265">
    <property type="entry name" value="Mab-21"/>
    <property type="match status" value="1"/>
</dbReference>
<comment type="similarity">
    <text evidence="2">Belongs to the ITPRIP family.</text>
</comment>
<dbReference type="GO" id="GO:0016020">
    <property type="term" value="C:membrane"/>
    <property type="evidence" value="ECO:0007669"/>
    <property type="project" value="UniProtKB-SubCell"/>
</dbReference>
<proteinExistence type="inferred from homology"/>
<dbReference type="InterPro" id="IPR024810">
    <property type="entry name" value="MAB21L/cGLR"/>
</dbReference>
<dbReference type="InterPro" id="IPR026250">
    <property type="entry name" value="ITPRIP-like"/>
</dbReference>
<dbReference type="Pfam" id="PF20266">
    <property type="entry name" value="Mab-21_C"/>
    <property type="match status" value="1"/>
</dbReference>
<feature type="non-terminal residue" evidence="8">
    <location>
        <position position="1"/>
    </location>
</feature>
<evidence type="ECO:0000256" key="4">
    <source>
        <dbReference type="ARBA" id="ARBA00022729"/>
    </source>
</evidence>
<dbReference type="PRINTS" id="PR02107">
    <property type="entry name" value="INOS145TPRIP"/>
</dbReference>
<keyword evidence="5" id="KW-1133">Transmembrane helix</keyword>
<keyword evidence="9" id="KW-1185">Reference proteome</keyword>
<evidence type="ECO:0000259" key="7">
    <source>
        <dbReference type="Pfam" id="PF20266"/>
    </source>
</evidence>
<dbReference type="PANTHER" id="PTHR10656">
    <property type="entry name" value="CELL FATE DETERMINING PROTEIN MAB21-RELATED"/>
    <property type="match status" value="1"/>
</dbReference>
<dbReference type="Gene3D" id="1.10.1410.40">
    <property type="match status" value="1"/>
</dbReference>
<evidence type="ECO:0000256" key="6">
    <source>
        <dbReference type="ARBA" id="ARBA00023136"/>
    </source>
</evidence>
<feature type="non-terminal residue" evidence="8">
    <location>
        <position position="263"/>
    </location>
</feature>
<evidence type="ECO:0000256" key="3">
    <source>
        <dbReference type="ARBA" id="ARBA00022692"/>
    </source>
</evidence>
<organism evidence="8 9">
    <name type="scientific">Rostratula benghalensis</name>
    <name type="common">greater painted-snipe</name>
    <dbReference type="NCBI Taxonomy" id="118793"/>
    <lineage>
        <taxon>Eukaryota</taxon>
        <taxon>Metazoa</taxon>
        <taxon>Chordata</taxon>
        <taxon>Craniata</taxon>
        <taxon>Vertebrata</taxon>
        <taxon>Euteleostomi</taxon>
        <taxon>Archelosauria</taxon>
        <taxon>Archosauria</taxon>
        <taxon>Dinosauria</taxon>
        <taxon>Saurischia</taxon>
        <taxon>Theropoda</taxon>
        <taxon>Coelurosauria</taxon>
        <taxon>Aves</taxon>
        <taxon>Neognathae</taxon>
        <taxon>Neoaves</taxon>
        <taxon>Charadriiformes</taxon>
        <taxon>Rostratulidae</taxon>
        <taxon>Rostratula</taxon>
    </lineage>
</organism>
<dbReference type="AlphaFoldDB" id="A0A7L0DEH6"/>
<dbReference type="EMBL" id="VXAI01000460">
    <property type="protein sequence ID" value="NXJ70525.1"/>
    <property type="molecule type" value="Genomic_DNA"/>
</dbReference>
<evidence type="ECO:0000313" key="9">
    <source>
        <dbReference type="Proteomes" id="UP000545435"/>
    </source>
</evidence>